<sequence length="151" mass="16211">MYNNNPYAQGGWYNPENPLSINPAPWNLPPTSQPSVLGALPTLGSSSSDQRVLTFRMTPASPDVLNASVLGPKGQTVCVISTDYNAAPIRTIFQKADGALMGYIEWSSHGSTVTITGGVHKKPAGQWLPLSADKSYLSKHVPERPTFRMGA</sequence>
<evidence type="ECO:0000313" key="2">
    <source>
        <dbReference type="Proteomes" id="UP000284842"/>
    </source>
</evidence>
<dbReference type="InParanoid" id="A0A409VET2"/>
<organism evidence="1 2">
    <name type="scientific">Panaeolus cyanescens</name>
    <dbReference type="NCBI Taxonomy" id="181874"/>
    <lineage>
        <taxon>Eukaryota</taxon>
        <taxon>Fungi</taxon>
        <taxon>Dikarya</taxon>
        <taxon>Basidiomycota</taxon>
        <taxon>Agaricomycotina</taxon>
        <taxon>Agaricomycetes</taxon>
        <taxon>Agaricomycetidae</taxon>
        <taxon>Agaricales</taxon>
        <taxon>Agaricineae</taxon>
        <taxon>Galeropsidaceae</taxon>
        <taxon>Panaeolus</taxon>
    </lineage>
</organism>
<protein>
    <submittedName>
        <fullName evidence="1">Uncharacterized protein</fullName>
    </submittedName>
</protein>
<proteinExistence type="predicted"/>
<reference evidence="1 2" key="1">
    <citation type="journal article" date="2018" name="Evol. Lett.">
        <title>Horizontal gene cluster transfer increased hallucinogenic mushroom diversity.</title>
        <authorList>
            <person name="Reynolds H.T."/>
            <person name="Vijayakumar V."/>
            <person name="Gluck-Thaler E."/>
            <person name="Korotkin H.B."/>
            <person name="Matheny P.B."/>
            <person name="Slot J.C."/>
        </authorList>
    </citation>
    <scope>NUCLEOTIDE SEQUENCE [LARGE SCALE GENOMIC DNA]</scope>
    <source>
        <strain evidence="1 2">2629</strain>
    </source>
</reference>
<dbReference type="Proteomes" id="UP000284842">
    <property type="component" value="Unassembled WGS sequence"/>
</dbReference>
<gene>
    <name evidence="1" type="ORF">CVT24_008777</name>
</gene>
<evidence type="ECO:0000313" key="1">
    <source>
        <dbReference type="EMBL" id="PPQ64147.1"/>
    </source>
</evidence>
<dbReference type="OrthoDB" id="3191568at2759"/>
<dbReference type="EMBL" id="NHTK01006094">
    <property type="protein sequence ID" value="PPQ64147.1"/>
    <property type="molecule type" value="Genomic_DNA"/>
</dbReference>
<comment type="caution">
    <text evidence="1">The sequence shown here is derived from an EMBL/GenBank/DDBJ whole genome shotgun (WGS) entry which is preliminary data.</text>
</comment>
<keyword evidence="2" id="KW-1185">Reference proteome</keyword>
<dbReference type="AlphaFoldDB" id="A0A409VET2"/>
<name>A0A409VET2_9AGAR</name>
<accession>A0A409VET2</accession>